<dbReference type="Proteomes" id="UP000094570">
    <property type="component" value="Unassembled WGS sequence"/>
</dbReference>
<evidence type="ECO:0000259" key="2">
    <source>
        <dbReference type="Pfam" id="PF01609"/>
    </source>
</evidence>
<comment type="caution">
    <text evidence="3">The sequence shown here is derived from an EMBL/GenBank/DDBJ whole genome shotgun (WGS) entry which is preliminary data.</text>
</comment>
<dbReference type="Pfam" id="PF01609">
    <property type="entry name" value="DDE_Tnp_1"/>
    <property type="match status" value="1"/>
</dbReference>
<dbReference type="GO" id="GO:0006313">
    <property type="term" value="P:DNA transposition"/>
    <property type="evidence" value="ECO:0007669"/>
    <property type="project" value="InterPro"/>
</dbReference>
<evidence type="ECO:0000256" key="1">
    <source>
        <dbReference type="SAM" id="Phobius"/>
    </source>
</evidence>
<sequence length="253" mass="29849">MNEGAQLITVSFNIPNDILESIASIVCKPSKRMYLRKYGNVLFLKLLIIFHFLQSRSIRELYRKIKAKQVIFDEKLPSIQTISYRMKKIDKEKLSGLIKKLIGSIVAVESTRLKKNEKLHLVIDIRREELIAFAISDQRDVRVAEKLIEGIRGKVIADRGYAEAEFVRETEGYIRPRGKAGKEFTKRLLIGSIYMHRWKIEKFIQRLKMKINFERKKWKDVKVSIEWMLIGRMLVYLVNRIKQEPRTLEILLN</sequence>
<keyword evidence="1" id="KW-1133">Transmembrane helix</keyword>
<reference evidence="4" key="1">
    <citation type="submission" date="2016-04" db="EMBL/GenBank/DDBJ databases">
        <title>The genome sequence project of a novel Fervidobacterium isolate from a hot spring in Thailand.</title>
        <authorList>
            <person name="Gonzalez J.M."/>
            <person name="Cuecas A."/>
            <person name="Kanoksilapatham W."/>
        </authorList>
    </citation>
    <scope>NUCLEOTIDE SEQUENCE [LARGE SCALE GENOMIC DNA]</scope>
    <source>
        <strain evidence="4">FC2004</strain>
    </source>
</reference>
<feature type="transmembrane region" description="Helical" evidence="1">
    <location>
        <begin position="38"/>
        <end position="54"/>
    </location>
</feature>
<feature type="domain" description="Transposase IS4-like" evidence="2">
    <location>
        <begin position="118"/>
        <end position="234"/>
    </location>
</feature>
<proteinExistence type="predicted"/>
<name>A0A1E3G345_9BACT</name>
<gene>
    <name evidence="3" type="ORF">A4H02_04090</name>
</gene>
<dbReference type="GO" id="GO:0003677">
    <property type="term" value="F:DNA binding"/>
    <property type="evidence" value="ECO:0007669"/>
    <property type="project" value="InterPro"/>
</dbReference>
<keyword evidence="1" id="KW-0812">Transmembrane</keyword>
<keyword evidence="4" id="KW-1185">Reference proteome</keyword>
<dbReference type="AlphaFoldDB" id="A0A1E3G345"/>
<evidence type="ECO:0000313" key="3">
    <source>
        <dbReference type="EMBL" id="ODN30716.1"/>
    </source>
</evidence>
<dbReference type="RefSeq" id="WP_069292893.1">
    <property type="nucleotide sequence ID" value="NZ_LWAF01000004.1"/>
</dbReference>
<dbReference type="InterPro" id="IPR002559">
    <property type="entry name" value="Transposase_11"/>
</dbReference>
<protein>
    <recommendedName>
        <fullName evidence="2">Transposase IS4-like domain-containing protein</fullName>
    </recommendedName>
</protein>
<dbReference type="GO" id="GO:0004803">
    <property type="term" value="F:transposase activity"/>
    <property type="evidence" value="ECO:0007669"/>
    <property type="project" value="InterPro"/>
</dbReference>
<accession>A0A1E3G345</accession>
<evidence type="ECO:0000313" key="4">
    <source>
        <dbReference type="Proteomes" id="UP000094570"/>
    </source>
</evidence>
<keyword evidence="1" id="KW-0472">Membrane</keyword>
<dbReference type="EMBL" id="LWAF01000004">
    <property type="protein sequence ID" value="ODN30716.1"/>
    <property type="molecule type" value="Genomic_DNA"/>
</dbReference>
<organism evidence="3 4">
    <name type="scientific">Fervidobacterium thailandense</name>
    <dbReference type="NCBI Taxonomy" id="1008305"/>
    <lineage>
        <taxon>Bacteria</taxon>
        <taxon>Thermotogati</taxon>
        <taxon>Thermotogota</taxon>
        <taxon>Thermotogae</taxon>
        <taxon>Thermotogales</taxon>
        <taxon>Fervidobacteriaceae</taxon>
        <taxon>Fervidobacterium</taxon>
    </lineage>
</organism>
<dbReference type="OrthoDB" id="50144at2"/>